<dbReference type="GO" id="GO:0007623">
    <property type="term" value="P:circadian rhythm"/>
    <property type="evidence" value="ECO:0007669"/>
    <property type="project" value="InterPro"/>
</dbReference>
<dbReference type="PROSITE" id="PS51430">
    <property type="entry name" value="KAIA_N"/>
    <property type="match status" value="1"/>
</dbReference>
<dbReference type="InterPro" id="IPR020844">
    <property type="entry name" value="Circadian_clock_KaiA_N"/>
</dbReference>
<evidence type="ECO:0000259" key="3">
    <source>
        <dbReference type="PROSITE" id="PS51430"/>
    </source>
</evidence>
<accession>A3IRE0</accession>
<gene>
    <name evidence="5" type="ORF">CY0110_21180</name>
</gene>
<sequence length="282" mass="33332">MTHHLSSDRYRLHIIDQLQDLVPFLKEHSETIDCLIVRQEPSIFPLFNQLYEQGTLLPIIIFEEEEDSSASSVNVDSPTFLYHSAEVHHQAKEWDDIQVIIDRAITKFLHLGPSCFLSEEPSSSQRDIRVENNQSFLLLQQRRLAEKLKERLGYLGVYYKRNPKYFYRNLSPEDKQELLKQLMASYREIILNYFDEETDINQAIDQFVNQAFFSDISVSRVLEIHMELMDEFSQQLKLEGRSEEILLDYRLTIIDILAHLGEMYRRCIPRGDLLFDLLNQID</sequence>
<dbReference type="EMBL" id="AAXW01000018">
    <property type="protein sequence ID" value="EAZ90942.1"/>
    <property type="molecule type" value="Genomic_DNA"/>
</dbReference>
<evidence type="ECO:0000256" key="2">
    <source>
        <dbReference type="ARBA" id="ARBA00034852"/>
    </source>
</evidence>
<evidence type="ECO:0000256" key="1">
    <source>
        <dbReference type="ARBA" id="ARBA00023108"/>
    </source>
</evidence>
<dbReference type="AlphaFoldDB" id="A3IRE0"/>
<keyword evidence="1" id="KW-0090">Biological rhythms</keyword>
<dbReference type="Gene3D" id="3.40.50.2300">
    <property type="match status" value="1"/>
</dbReference>
<dbReference type="InterPro" id="IPR020856">
    <property type="entry name" value="Circadian_clock_protein_KaiA_C"/>
</dbReference>
<dbReference type="Pfam" id="PF07688">
    <property type="entry name" value="KaiA"/>
    <property type="match status" value="1"/>
</dbReference>
<protein>
    <recommendedName>
        <fullName evidence="2">Circadian clock oscillator protein KaiA</fullName>
    </recommendedName>
</protein>
<reference evidence="5 6" key="1">
    <citation type="submission" date="2007-03" db="EMBL/GenBank/DDBJ databases">
        <authorList>
            <person name="Stal L."/>
            <person name="Ferriera S."/>
            <person name="Johnson J."/>
            <person name="Kravitz S."/>
            <person name="Beeson K."/>
            <person name="Sutton G."/>
            <person name="Rogers Y.-H."/>
            <person name="Friedman R."/>
            <person name="Frazier M."/>
            <person name="Venter J.C."/>
        </authorList>
    </citation>
    <scope>NUCLEOTIDE SEQUENCE [LARGE SCALE GENOMIC DNA]</scope>
    <source>
        <strain evidence="5 6">CCY0110</strain>
    </source>
</reference>
<dbReference type="Pfam" id="PF21714">
    <property type="entry name" value="KaiA_N"/>
    <property type="match status" value="1"/>
</dbReference>
<dbReference type="Gene3D" id="1.10.1240.30">
    <property type="entry name" value="KaiA/RbsU domain"/>
    <property type="match status" value="1"/>
</dbReference>
<keyword evidence="6" id="KW-1185">Reference proteome</keyword>
<name>A3IRE0_9CHRO</name>
<dbReference type="InterPro" id="IPR017944">
    <property type="entry name" value="KaiA/RbsU_helical_domain_sf"/>
</dbReference>
<dbReference type="InterPro" id="IPR011006">
    <property type="entry name" value="CheY-like_superfamily"/>
</dbReference>
<dbReference type="InterPro" id="IPR011648">
    <property type="entry name" value="Circadian_clock_KaiA"/>
</dbReference>
<dbReference type="SUPFAM" id="SSF101215">
    <property type="entry name" value="KaiA/RbsU domain"/>
    <property type="match status" value="1"/>
</dbReference>
<proteinExistence type="predicted"/>
<feature type="domain" description="KaiA C-terminal" evidence="4">
    <location>
        <begin position="162"/>
        <end position="270"/>
    </location>
</feature>
<evidence type="ECO:0000313" key="5">
    <source>
        <dbReference type="EMBL" id="EAZ90942.1"/>
    </source>
</evidence>
<dbReference type="SMART" id="SM01247">
    <property type="entry name" value="KaiA"/>
    <property type="match status" value="1"/>
</dbReference>
<organism evidence="5 6">
    <name type="scientific">Crocosphaera chwakensis CCY0110</name>
    <dbReference type="NCBI Taxonomy" id="391612"/>
    <lineage>
        <taxon>Bacteria</taxon>
        <taxon>Bacillati</taxon>
        <taxon>Cyanobacteriota</taxon>
        <taxon>Cyanophyceae</taxon>
        <taxon>Oscillatoriophycideae</taxon>
        <taxon>Chroococcales</taxon>
        <taxon>Aphanothecaceae</taxon>
        <taxon>Crocosphaera</taxon>
        <taxon>Crocosphaera chwakensis</taxon>
    </lineage>
</organism>
<dbReference type="PROSITE" id="PS51431">
    <property type="entry name" value="KAIA_C"/>
    <property type="match status" value="1"/>
</dbReference>
<feature type="domain" description="KaiA N-terminal" evidence="3">
    <location>
        <begin position="1"/>
        <end position="152"/>
    </location>
</feature>
<dbReference type="eggNOG" id="ENOG502Z8HQ">
    <property type="taxonomic scope" value="Bacteria"/>
</dbReference>
<dbReference type="Proteomes" id="UP000003781">
    <property type="component" value="Unassembled WGS sequence"/>
</dbReference>
<evidence type="ECO:0000313" key="6">
    <source>
        <dbReference type="Proteomes" id="UP000003781"/>
    </source>
</evidence>
<evidence type="ECO:0000259" key="4">
    <source>
        <dbReference type="PROSITE" id="PS51431"/>
    </source>
</evidence>
<comment type="caution">
    <text evidence="5">The sequence shown here is derived from an EMBL/GenBank/DDBJ whole genome shotgun (WGS) entry which is preliminary data.</text>
</comment>
<dbReference type="SUPFAM" id="SSF52172">
    <property type="entry name" value="CheY-like"/>
    <property type="match status" value="1"/>
</dbReference>